<name>A0A2X0LZZ2_9BASI</name>
<feature type="compositionally biased region" description="Polar residues" evidence="1">
    <location>
        <begin position="1"/>
        <end position="13"/>
    </location>
</feature>
<evidence type="ECO:0000313" key="3">
    <source>
        <dbReference type="Proteomes" id="UP000249464"/>
    </source>
</evidence>
<keyword evidence="3" id="KW-1185">Reference proteome</keyword>
<protein>
    <submittedName>
        <fullName evidence="2">BQ5605_C019g08876 protein</fullName>
    </submittedName>
</protein>
<feature type="region of interest" description="Disordered" evidence="1">
    <location>
        <begin position="1"/>
        <end position="22"/>
    </location>
</feature>
<feature type="region of interest" description="Disordered" evidence="1">
    <location>
        <begin position="39"/>
        <end position="63"/>
    </location>
</feature>
<dbReference type="EMBL" id="FQNC01000019">
    <property type="protein sequence ID" value="SGY22965.1"/>
    <property type="molecule type" value="Genomic_DNA"/>
</dbReference>
<dbReference type="Proteomes" id="UP000249464">
    <property type="component" value="Unassembled WGS sequence"/>
</dbReference>
<gene>
    <name evidence="2" type="primary">BQ5605_C019g08876</name>
    <name evidence="2" type="ORF">BQ5605_C019G08876</name>
</gene>
<dbReference type="AlphaFoldDB" id="A0A2X0LZZ2"/>
<reference evidence="2 3" key="1">
    <citation type="submission" date="2016-11" db="EMBL/GenBank/DDBJ databases">
        <authorList>
            <person name="Jaros S."/>
            <person name="Januszkiewicz K."/>
            <person name="Wedrychowicz H."/>
        </authorList>
    </citation>
    <scope>NUCLEOTIDE SEQUENCE [LARGE SCALE GENOMIC DNA]</scope>
</reference>
<accession>A0A2X0LZZ2</accession>
<sequence length="63" mass="6959">MPNLDGSQASAAHTSKRETVRRCKSVDELAARSCVRRRGQRLVERSRRAAPASTCLHQPASLQ</sequence>
<evidence type="ECO:0000313" key="2">
    <source>
        <dbReference type="EMBL" id="SGY22965.1"/>
    </source>
</evidence>
<organism evidence="2 3">
    <name type="scientific">Microbotryum silenes-dioicae</name>
    <dbReference type="NCBI Taxonomy" id="796604"/>
    <lineage>
        <taxon>Eukaryota</taxon>
        <taxon>Fungi</taxon>
        <taxon>Dikarya</taxon>
        <taxon>Basidiomycota</taxon>
        <taxon>Pucciniomycotina</taxon>
        <taxon>Microbotryomycetes</taxon>
        <taxon>Microbotryales</taxon>
        <taxon>Microbotryaceae</taxon>
        <taxon>Microbotryum</taxon>
    </lineage>
</organism>
<proteinExistence type="predicted"/>
<evidence type="ECO:0000256" key="1">
    <source>
        <dbReference type="SAM" id="MobiDB-lite"/>
    </source>
</evidence>